<evidence type="ECO:0000313" key="2">
    <source>
        <dbReference type="EMBL" id="SUQ18809.1"/>
    </source>
</evidence>
<organism evidence="2 3">
    <name type="scientific">Fibrobacter succinogenes</name>
    <name type="common">Bacteroides succinogenes</name>
    <dbReference type="NCBI Taxonomy" id="833"/>
    <lineage>
        <taxon>Bacteria</taxon>
        <taxon>Pseudomonadati</taxon>
        <taxon>Fibrobacterota</taxon>
        <taxon>Fibrobacteria</taxon>
        <taxon>Fibrobacterales</taxon>
        <taxon>Fibrobacteraceae</taxon>
        <taxon>Fibrobacter</taxon>
    </lineage>
</organism>
<keyword evidence="1" id="KW-0472">Membrane</keyword>
<keyword evidence="1" id="KW-1133">Transmembrane helix</keyword>
<feature type="transmembrane region" description="Helical" evidence="1">
    <location>
        <begin position="41"/>
        <end position="59"/>
    </location>
</feature>
<dbReference type="RefSeq" id="WP_088660439.1">
    <property type="nucleotide sequence ID" value="NZ_UHJL01000001.1"/>
</dbReference>
<dbReference type="AlphaFoldDB" id="A0A380RU39"/>
<keyword evidence="1" id="KW-0812">Transmembrane</keyword>
<reference evidence="2 3" key="1">
    <citation type="submission" date="2017-08" db="EMBL/GenBank/DDBJ databases">
        <authorList>
            <person name="de Groot N.N."/>
        </authorList>
    </citation>
    <scope>NUCLEOTIDE SEQUENCE [LARGE SCALE GENOMIC DNA]</scope>
    <source>
        <strain evidence="2 3">HM2</strain>
    </source>
</reference>
<name>A0A380RU39_FIBSU</name>
<gene>
    <name evidence="2" type="ORF">SAMN05661053_0029</name>
</gene>
<accession>A0A380RU39</accession>
<proteinExistence type="predicted"/>
<protein>
    <submittedName>
        <fullName evidence="2">Uncharacterized protein</fullName>
    </submittedName>
</protein>
<sequence>MLQKMWNKCKKCGCDKAEDSEKLCESCKEKRREFWSDIKKIVGVGGAAFLVLIAGGKLTKKS</sequence>
<evidence type="ECO:0000313" key="3">
    <source>
        <dbReference type="Proteomes" id="UP000255423"/>
    </source>
</evidence>
<dbReference type="Proteomes" id="UP000255423">
    <property type="component" value="Unassembled WGS sequence"/>
</dbReference>
<evidence type="ECO:0000256" key="1">
    <source>
        <dbReference type="SAM" id="Phobius"/>
    </source>
</evidence>
<dbReference type="EMBL" id="UHJL01000001">
    <property type="protein sequence ID" value="SUQ18809.1"/>
    <property type="molecule type" value="Genomic_DNA"/>
</dbReference>